<gene>
    <name evidence="1" type="ORF">H9628_10730</name>
</gene>
<dbReference type="InterPro" id="IPR042226">
    <property type="entry name" value="eFR1_2_sf"/>
</dbReference>
<proteinExistence type="predicted"/>
<reference evidence="1 2" key="1">
    <citation type="submission" date="2020-08" db="EMBL/GenBank/DDBJ databases">
        <title>A Genomic Blueprint of the Chicken Gut Microbiome.</title>
        <authorList>
            <person name="Gilroy R."/>
            <person name="Ravi A."/>
            <person name="Getino M."/>
            <person name="Pursley I."/>
            <person name="Horton D.L."/>
            <person name="Alikhan N.-F."/>
            <person name="Baker D."/>
            <person name="Gharbi K."/>
            <person name="Hall N."/>
            <person name="Watson M."/>
            <person name="Adriaenssens E.M."/>
            <person name="Foster-Nyarko E."/>
            <person name="Jarju S."/>
            <person name="Secka A."/>
            <person name="Antonio M."/>
            <person name="Oren A."/>
            <person name="Chaudhuri R."/>
            <person name="La Ragione R.M."/>
            <person name="Hildebrand F."/>
            <person name="Pallen M.J."/>
        </authorList>
    </citation>
    <scope>NUCLEOTIDE SEQUENCE [LARGE SCALE GENOMIC DNA]</scope>
    <source>
        <strain evidence="1 2">Sa1CVA4</strain>
    </source>
</reference>
<sequence>MQNKKSAGVWLDQTQAFIAINHDGREVSDFHLVDSVTAVIQQGNSNENTGNNAEITNRHKFFKNILEKLTNTDELFLTGTGTIQEEFKSYLLETAPFKNTKVTLGTSQQMSEEQVLEEVKKHFGS</sequence>
<dbReference type="EMBL" id="JACSPS010000004">
    <property type="protein sequence ID" value="MBD8018947.1"/>
    <property type="molecule type" value="Genomic_DNA"/>
</dbReference>
<evidence type="ECO:0000313" key="2">
    <source>
        <dbReference type="Proteomes" id="UP000626242"/>
    </source>
</evidence>
<name>A0ABR8WPE4_9FLAO</name>
<dbReference type="SUPFAM" id="SSF53137">
    <property type="entry name" value="Translational machinery components"/>
    <property type="match status" value="1"/>
</dbReference>
<organism evidence="1 2">
    <name type="scientific">Kaistella pullorum</name>
    <dbReference type="NCBI Taxonomy" id="2763074"/>
    <lineage>
        <taxon>Bacteria</taxon>
        <taxon>Pseudomonadati</taxon>
        <taxon>Bacteroidota</taxon>
        <taxon>Flavobacteriia</taxon>
        <taxon>Flavobacteriales</taxon>
        <taxon>Weeksellaceae</taxon>
        <taxon>Chryseobacterium group</taxon>
        <taxon>Kaistella</taxon>
    </lineage>
</organism>
<accession>A0ABR8WPE4</accession>
<protein>
    <submittedName>
        <fullName evidence="1">Uncharacterized protein</fullName>
    </submittedName>
</protein>
<dbReference type="Proteomes" id="UP000626242">
    <property type="component" value="Unassembled WGS sequence"/>
</dbReference>
<dbReference type="RefSeq" id="WP_251834144.1">
    <property type="nucleotide sequence ID" value="NZ_JACSPS010000004.1"/>
</dbReference>
<evidence type="ECO:0000313" key="1">
    <source>
        <dbReference type="EMBL" id="MBD8018947.1"/>
    </source>
</evidence>
<dbReference type="Gene3D" id="3.30.420.60">
    <property type="entry name" value="eRF1 domain 2"/>
    <property type="match status" value="1"/>
</dbReference>
<comment type="caution">
    <text evidence="1">The sequence shown here is derived from an EMBL/GenBank/DDBJ whole genome shotgun (WGS) entry which is preliminary data.</text>
</comment>
<keyword evidence="2" id="KW-1185">Reference proteome</keyword>